<dbReference type="InterPro" id="IPR001585">
    <property type="entry name" value="TAL/FSA"/>
</dbReference>
<dbReference type="PANTHER" id="PTHR10683:SF40">
    <property type="entry name" value="FRUCTOSE-6-PHOSPHATE ALDOLASE 1-RELATED"/>
    <property type="match status" value="1"/>
</dbReference>
<evidence type="ECO:0000256" key="1">
    <source>
        <dbReference type="ARBA" id="ARBA00023270"/>
    </source>
</evidence>
<name>A0A5C1DJK2_9NEIS</name>
<evidence type="ECO:0000313" key="2">
    <source>
        <dbReference type="EMBL" id="QEL56916.1"/>
    </source>
</evidence>
<organism evidence="2 3">
    <name type="scientific">Chromobacterium paludis</name>
    <dbReference type="NCBI Taxonomy" id="2605945"/>
    <lineage>
        <taxon>Bacteria</taxon>
        <taxon>Pseudomonadati</taxon>
        <taxon>Pseudomonadota</taxon>
        <taxon>Betaproteobacteria</taxon>
        <taxon>Neisseriales</taxon>
        <taxon>Chromobacteriaceae</taxon>
        <taxon>Chromobacterium</taxon>
    </lineage>
</organism>
<protein>
    <submittedName>
        <fullName evidence="2">Fructose-6-phosphate aldolase</fullName>
    </submittedName>
</protein>
<dbReference type="RefSeq" id="WP_149298037.1">
    <property type="nucleotide sequence ID" value="NZ_CP043473.1"/>
</dbReference>
<evidence type="ECO:0000313" key="3">
    <source>
        <dbReference type="Proteomes" id="UP000322079"/>
    </source>
</evidence>
<dbReference type="GO" id="GO:0005975">
    <property type="term" value="P:carbohydrate metabolic process"/>
    <property type="evidence" value="ECO:0007669"/>
    <property type="project" value="InterPro"/>
</dbReference>
<reference evidence="2 3" key="1">
    <citation type="submission" date="2019-08" db="EMBL/GenBank/DDBJ databases">
        <title>Chromobacterium paludis, a novel bacterium isolated from a Maryland marsh pond.</title>
        <authorList>
            <person name="Blackburn M.B."/>
            <person name="Gundersen-Rindal D.E."/>
        </authorList>
    </citation>
    <scope>NUCLEOTIDE SEQUENCE [LARGE SCALE GENOMIC DNA]</scope>
    <source>
        <strain evidence="3">IIBBL 257-1</strain>
    </source>
</reference>
<proteinExistence type="predicted"/>
<dbReference type="EMBL" id="CP043473">
    <property type="protein sequence ID" value="QEL56916.1"/>
    <property type="molecule type" value="Genomic_DNA"/>
</dbReference>
<dbReference type="Pfam" id="PF00923">
    <property type="entry name" value="TAL_FSA"/>
    <property type="match status" value="1"/>
</dbReference>
<dbReference type="InterPro" id="IPR013785">
    <property type="entry name" value="Aldolase_TIM"/>
</dbReference>
<dbReference type="Proteomes" id="UP000322079">
    <property type="component" value="Chromosome"/>
</dbReference>
<gene>
    <name evidence="2" type="ORF">FYK34_15770</name>
</gene>
<dbReference type="SUPFAM" id="SSF51569">
    <property type="entry name" value="Aldolase"/>
    <property type="match status" value="1"/>
</dbReference>
<dbReference type="PROSITE" id="PS01054">
    <property type="entry name" value="TRANSALDOLASE_1"/>
    <property type="match status" value="1"/>
</dbReference>
<accession>A0A5C1DJK2</accession>
<keyword evidence="1" id="KW-0704">Schiff base</keyword>
<dbReference type="KEGG" id="chrm:FYK34_15770"/>
<dbReference type="Gene3D" id="3.20.20.70">
    <property type="entry name" value="Aldolase class I"/>
    <property type="match status" value="1"/>
</dbReference>
<keyword evidence="3" id="KW-1185">Reference proteome</keyword>
<dbReference type="PANTHER" id="PTHR10683">
    <property type="entry name" value="TRANSALDOLASE"/>
    <property type="match status" value="1"/>
</dbReference>
<dbReference type="InterPro" id="IPR018225">
    <property type="entry name" value="Transaldolase_AS"/>
</dbReference>
<sequence length="230" mass="24410">MGWGKIDVFFNGLLDLTAIRHARQLGLLAGVTTNPSILASVSQAPEAVLDSLLDIQPGLVAVQVTASESEAQLRQARRLAALSERIVVKVPAIGAGFLTMAALEREGIPTLATAIFESRQIALAGLLGARYAAPYLNRIEQAGMDAAALLQESQQILQRYGQRTVIMGAAVKSAEQFLHCARAGIGAVTLPAETYRQLFASTSDVDAALQRFDQAWQGNPLAAASPLFAE</sequence>
<dbReference type="AlphaFoldDB" id="A0A5C1DJK2"/>